<keyword evidence="4 16" id="KW-0240">DNA-directed RNA polymerase</keyword>
<evidence type="ECO:0000256" key="3">
    <source>
        <dbReference type="ARBA" id="ARBA00006835"/>
    </source>
</evidence>
<keyword evidence="8" id="KW-0548">Nucleotidyltransferase</keyword>
<proteinExistence type="inferred from homology"/>
<evidence type="ECO:0000256" key="11">
    <source>
        <dbReference type="ARBA" id="ARBA00026088"/>
    </source>
</evidence>
<feature type="compositionally biased region" description="Low complexity" evidence="13">
    <location>
        <begin position="61"/>
        <end position="89"/>
    </location>
</feature>
<comment type="caution">
    <text evidence="16">The sequence shown here is derived from an EMBL/GenBank/DDBJ whole genome shotgun (WGS) entry which is preliminary data.</text>
</comment>
<feature type="compositionally biased region" description="Low complexity" evidence="13">
    <location>
        <begin position="1"/>
        <end position="24"/>
    </location>
</feature>
<comment type="similarity">
    <text evidence="12">Belongs to the patatin family.</text>
</comment>
<dbReference type="EC" id="3.1.1.-" evidence="12"/>
<evidence type="ECO:0000256" key="12">
    <source>
        <dbReference type="RuleBase" id="RU361262"/>
    </source>
</evidence>
<keyword evidence="17" id="KW-1185">Reference proteome</keyword>
<dbReference type="InterPro" id="IPR037033">
    <property type="entry name" value="DNA-dir_RNAP_su2_hyb_sf"/>
</dbReference>
<evidence type="ECO:0000313" key="17">
    <source>
        <dbReference type="Proteomes" id="UP000247498"/>
    </source>
</evidence>
<evidence type="ECO:0000256" key="13">
    <source>
        <dbReference type="SAM" id="MobiDB-lite"/>
    </source>
</evidence>
<evidence type="ECO:0000256" key="10">
    <source>
        <dbReference type="ARBA" id="ARBA00023163"/>
    </source>
</evidence>
<evidence type="ECO:0000259" key="14">
    <source>
        <dbReference type="Pfam" id="PF00562"/>
    </source>
</evidence>
<dbReference type="GO" id="GO:0016042">
    <property type="term" value="P:lipid catabolic process"/>
    <property type="evidence" value="ECO:0007669"/>
    <property type="project" value="UniProtKB-KW"/>
</dbReference>
<feature type="compositionally biased region" description="Pro residues" evidence="13">
    <location>
        <begin position="90"/>
        <end position="112"/>
    </location>
</feature>
<dbReference type="GO" id="GO:0003677">
    <property type="term" value="F:DNA binding"/>
    <property type="evidence" value="ECO:0007669"/>
    <property type="project" value="InterPro"/>
</dbReference>
<dbReference type="GO" id="GO:0000428">
    <property type="term" value="C:DNA-directed RNA polymerase complex"/>
    <property type="evidence" value="ECO:0007669"/>
    <property type="project" value="UniProtKB-KW"/>
</dbReference>
<dbReference type="GO" id="GO:0009507">
    <property type="term" value="C:chloroplast"/>
    <property type="evidence" value="ECO:0007669"/>
    <property type="project" value="UniProtKB-SubCell"/>
</dbReference>
<comment type="subcellular location">
    <subcellularLocation>
        <location evidence="2">Plastid</location>
        <location evidence="2">Chloroplast</location>
    </subcellularLocation>
</comment>
<keyword evidence="7" id="KW-0808">Transferase</keyword>
<dbReference type="Pfam" id="PF01734">
    <property type="entry name" value="Patatin"/>
    <property type="match status" value="1"/>
</dbReference>
<reference evidence="16 17" key="1">
    <citation type="journal article" date="2018" name="Sci. Rep.">
        <title>Raphidocelis subcapitata (=Pseudokirchneriella subcapitata) provides an insight into genome evolution and environmental adaptations in the Sphaeropleales.</title>
        <authorList>
            <person name="Suzuki S."/>
            <person name="Yamaguchi H."/>
            <person name="Nakajima N."/>
            <person name="Kawachi M."/>
        </authorList>
    </citation>
    <scope>NUCLEOTIDE SEQUENCE [LARGE SCALE GENOMIC DNA]</scope>
    <source>
        <strain evidence="16 17">NIES-35</strain>
    </source>
</reference>
<dbReference type="SUPFAM" id="SSF52151">
    <property type="entry name" value="FabD/lysophospholipase-like"/>
    <property type="match status" value="1"/>
</dbReference>
<name>A0A2V0NZY8_9CHLO</name>
<feature type="region of interest" description="Disordered" evidence="13">
    <location>
        <begin position="1"/>
        <end position="115"/>
    </location>
</feature>
<protein>
    <recommendedName>
        <fullName evidence="12">Patatin</fullName>
        <ecNumber evidence="12">3.1.1.-</ecNumber>
    </recommendedName>
</protein>
<dbReference type="GO" id="GO:0003899">
    <property type="term" value="F:DNA-directed RNA polymerase activity"/>
    <property type="evidence" value="ECO:0007669"/>
    <property type="project" value="InterPro"/>
</dbReference>
<keyword evidence="12" id="KW-0442">Lipid degradation</keyword>
<organism evidence="16 17">
    <name type="scientific">Raphidocelis subcapitata</name>
    <dbReference type="NCBI Taxonomy" id="307507"/>
    <lineage>
        <taxon>Eukaryota</taxon>
        <taxon>Viridiplantae</taxon>
        <taxon>Chlorophyta</taxon>
        <taxon>core chlorophytes</taxon>
        <taxon>Chlorophyceae</taxon>
        <taxon>CS clade</taxon>
        <taxon>Sphaeropleales</taxon>
        <taxon>Selenastraceae</taxon>
        <taxon>Raphidocelis</taxon>
    </lineage>
</organism>
<evidence type="ECO:0000256" key="6">
    <source>
        <dbReference type="ARBA" id="ARBA00022640"/>
    </source>
</evidence>
<feature type="domain" description="DNA-directed RNA polymerase subunit 2 hybrid-binding" evidence="14">
    <location>
        <begin position="244"/>
        <end position="366"/>
    </location>
</feature>
<dbReference type="InterPro" id="IPR016035">
    <property type="entry name" value="Acyl_Trfase/lysoPLipase"/>
</dbReference>
<dbReference type="GO" id="GO:0032549">
    <property type="term" value="F:ribonucleoside binding"/>
    <property type="evidence" value="ECO:0007669"/>
    <property type="project" value="InterPro"/>
</dbReference>
<comment type="similarity">
    <text evidence="3">Belongs to the RNA polymerase beta chain family.</text>
</comment>
<comment type="subunit">
    <text evidence="11">In plastids the minimal PEP RNA polymerase catalytic core is composed of four subunits: alpha, beta, beta', and beta''. When a (nuclear-encoded) sigma factor is associated with the core the holoenzyme is formed, which can initiate transcription.</text>
</comment>
<dbReference type="PANTHER" id="PTHR20856">
    <property type="entry name" value="DNA-DIRECTED RNA POLYMERASE I SUBUNIT 2"/>
    <property type="match status" value="1"/>
</dbReference>
<dbReference type="Gene3D" id="3.40.1090.10">
    <property type="entry name" value="Cytosolic phospholipase A2 catalytic domain"/>
    <property type="match status" value="1"/>
</dbReference>
<comment type="function">
    <text evidence="1">DNA-dependent RNA polymerase catalyzes the transcription of DNA into RNA using the four ribonucleoside triphosphates as substrates.</text>
</comment>
<evidence type="ECO:0000256" key="5">
    <source>
        <dbReference type="ARBA" id="ARBA00022528"/>
    </source>
</evidence>
<dbReference type="GO" id="GO:0006351">
    <property type="term" value="P:DNA-templated transcription"/>
    <property type="evidence" value="ECO:0007669"/>
    <property type="project" value="InterPro"/>
</dbReference>
<evidence type="ECO:0000256" key="1">
    <source>
        <dbReference type="ARBA" id="ARBA00004026"/>
    </source>
</evidence>
<feature type="domain" description="PNPLA" evidence="15">
    <location>
        <begin position="140"/>
        <end position="209"/>
    </location>
</feature>
<evidence type="ECO:0000256" key="7">
    <source>
        <dbReference type="ARBA" id="ARBA00022679"/>
    </source>
</evidence>
<dbReference type="InterPro" id="IPR015712">
    <property type="entry name" value="DNA-dir_RNA_pol_su2"/>
</dbReference>
<feature type="compositionally biased region" description="Low complexity" evidence="13">
    <location>
        <begin position="34"/>
        <end position="53"/>
    </location>
</feature>
<dbReference type="InParanoid" id="A0A2V0NZY8"/>
<keyword evidence="12" id="KW-0378">Hydrolase</keyword>
<dbReference type="GO" id="GO:0016787">
    <property type="term" value="F:hydrolase activity"/>
    <property type="evidence" value="ECO:0007669"/>
    <property type="project" value="UniProtKB-KW"/>
</dbReference>
<comment type="function">
    <text evidence="12">Lipolytic acyl hydrolase (LAH).</text>
</comment>
<dbReference type="STRING" id="307507.A0A2V0NZY8"/>
<evidence type="ECO:0000259" key="15">
    <source>
        <dbReference type="Pfam" id="PF01734"/>
    </source>
</evidence>
<evidence type="ECO:0000256" key="8">
    <source>
        <dbReference type="ARBA" id="ARBA00022695"/>
    </source>
</evidence>
<evidence type="ECO:0000256" key="4">
    <source>
        <dbReference type="ARBA" id="ARBA00022478"/>
    </source>
</evidence>
<dbReference type="Proteomes" id="UP000247498">
    <property type="component" value="Unassembled WGS sequence"/>
</dbReference>
<accession>A0A2V0NZY8</accession>
<keyword evidence="9 12" id="KW-0443">Lipid metabolism</keyword>
<dbReference type="InterPro" id="IPR002641">
    <property type="entry name" value="PNPLA_dom"/>
</dbReference>
<keyword evidence="10" id="KW-0804">Transcription</keyword>
<evidence type="ECO:0000256" key="9">
    <source>
        <dbReference type="ARBA" id="ARBA00023098"/>
    </source>
</evidence>
<dbReference type="Pfam" id="PF00562">
    <property type="entry name" value="RNA_pol_Rpb2_6"/>
    <property type="match status" value="1"/>
</dbReference>
<gene>
    <name evidence="16" type="ORF">Rsub_05918</name>
</gene>
<evidence type="ECO:0000256" key="2">
    <source>
        <dbReference type="ARBA" id="ARBA00004229"/>
    </source>
</evidence>
<dbReference type="Gene3D" id="2.40.270.10">
    <property type="entry name" value="DNA-directed RNA polymerase, subunit 2, domain 6"/>
    <property type="match status" value="1"/>
</dbReference>
<dbReference type="AlphaFoldDB" id="A0A2V0NZY8"/>
<keyword evidence="5" id="KW-0150">Chloroplast</keyword>
<sequence length="524" mass="53611">MRQLSTAGRAAAPSAPRARPAARSCRAELQAQPAAAASAAAAAAGSRLPRLSGPLPPPAAAAPAAAAKPPHPAARAGAGASPAAALAPAPAGPLPLPLPPPPPPRLPPPSPDHPVLDLIRARVREGSRPGARSDGFKLGLAVEGGGMRGVVTGAMLMALLGCDTRDAFDAVYGASAGAINSTYFLTGQTEGLDIYTDHLATSDQFLSLRRYWMGGAAPAMDLGFLLDHVMQRVTPLDWEGVMNSTGARPDLIINPHAFPSRMTIGMLVESMAAKAGALRGEFVDASPFQRCDGKPSNPVEHFGAQLEAAGFSKYGQETLISGVTGEAMPCDIFVGVVYYQRLRHMVSDKFQVRSMGAINQLTRQPYMREAWRVEHRHTNHQGVPLEELLAEMAAGRGLATIDLSDEEPFDSQAFGGGGGAGAGASPAASLDGGAGAGAGAGAAAAAAAQARAAASDMAGCGRAAGVGLADGFSGGHVLPVYPGAAASFAPVCTHVPTLERGRREGYEAVTRVVLPALAPRSRRH</sequence>
<dbReference type="SUPFAM" id="SSF64484">
    <property type="entry name" value="beta and beta-prime subunits of DNA dependent RNA-polymerase"/>
    <property type="match status" value="1"/>
</dbReference>
<dbReference type="OrthoDB" id="45309at2759"/>
<dbReference type="InterPro" id="IPR007120">
    <property type="entry name" value="DNA-dir_RNAP_su2_dom"/>
</dbReference>
<evidence type="ECO:0000313" key="16">
    <source>
        <dbReference type="EMBL" id="GBF93186.1"/>
    </source>
</evidence>
<comment type="domain">
    <text evidence="12">The nitrogen atoms of the two glycine residues in the GGXR motif define the oxyanion hole, and stabilize the oxyanion that forms during the nucleophilic attack by the catalytic serine during substrate cleavage.</text>
</comment>
<keyword evidence="6" id="KW-0934">Plastid</keyword>
<dbReference type="EMBL" id="BDRX01000038">
    <property type="protein sequence ID" value="GBF93186.1"/>
    <property type="molecule type" value="Genomic_DNA"/>
</dbReference>